<dbReference type="GO" id="GO:0006520">
    <property type="term" value="P:amino acid metabolic process"/>
    <property type="evidence" value="ECO:0007669"/>
    <property type="project" value="InterPro"/>
</dbReference>
<evidence type="ECO:0000256" key="2">
    <source>
        <dbReference type="ARBA" id="ARBA00009721"/>
    </source>
</evidence>
<dbReference type="InterPro" id="IPR001597">
    <property type="entry name" value="ArAA_b-elim_lyase/Thr_aldolase"/>
</dbReference>
<proteinExistence type="inferred from homology"/>
<evidence type="ECO:0000313" key="6">
    <source>
        <dbReference type="Proteomes" id="UP000749559"/>
    </source>
</evidence>
<dbReference type="GO" id="GO:0016829">
    <property type="term" value="F:lyase activity"/>
    <property type="evidence" value="ECO:0007669"/>
    <property type="project" value="InterPro"/>
</dbReference>
<gene>
    <name evidence="5" type="ORF">OFUS_LOCUS13487</name>
</gene>
<dbReference type="EMBL" id="CAIIXF020000006">
    <property type="protein sequence ID" value="CAH1787856.1"/>
    <property type="molecule type" value="Genomic_DNA"/>
</dbReference>
<feature type="non-terminal residue" evidence="5">
    <location>
        <position position="268"/>
    </location>
</feature>
<feature type="domain" description="Aromatic amino acid beta-eliminating lyase/threonine aldolase" evidence="4">
    <location>
        <begin position="2"/>
        <end position="226"/>
    </location>
</feature>
<keyword evidence="3" id="KW-0663">Pyridoxal phosphate</keyword>
<accession>A0A8S4P3S5</accession>
<sequence>NKMRGQPVSMANIKAASYVCKAHGIPFILDGCRFAENSWFVKEREDGYGDMSPREIAKEMFSYADGCMISAKKDANSTMGGVLAMNSEDLYDQCVPYVIATEGHITYGGLSGRDLEAVAVGLYEVLDESYLRYRRANLKFFEEELIRQGVPGVFPAGGHAIYLNANKLCPKIPSDEFPGLTFAGLLYIESGVRCLDIGSFSPDASDLIRLAVPRRVYTTEHLKYVARMIARVAEKNKDRETGLTMTRSRAKSAQYKHVAGSFKMKEDM</sequence>
<dbReference type="Pfam" id="PF01212">
    <property type="entry name" value="Beta_elim_lyase"/>
    <property type="match status" value="1"/>
</dbReference>
<protein>
    <recommendedName>
        <fullName evidence="4">Aromatic amino acid beta-eliminating lyase/threonine aldolase domain-containing protein</fullName>
    </recommendedName>
</protein>
<dbReference type="InterPro" id="IPR015424">
    <property type="entry name" value="PyrdxlP-dep_Trfase"/>
</dbReference>
<name>A0A8S4P3S5_OWEFU</name>
<dbReference type="OrthoDB" id="19261at2759"/>
<evidence type="ECO:0000313" key="5">
    <source>
        <dbReference type="EMBL" id="CAH1787856.1"/>
    </source>
</evidence>
<evidence type="ECO:0000256" key="3">
    <source>
        <dbReference type="ARBA" id="ARBA00022898"/>
    </source>
</evidence>
<dbReference type="Gene3D" id="3.40.640.10">
    <property type="entry name" value="Type I PLP-dependent aspartate aminotransferase-like (Major domain)"/>
    <property type="match status" value="1"/>
</dbReference>
<dbReference type="Proteomes" id="UP000749559">
    <property type="component" value="Unassembled WGS sequence"/>
</dbReference>
<dbReference type="PANTHER" id="PTHR32325:SF4">
    <property type="entry name" value="TRYPTOPHANASE"/>
    <property type="match status" value="1"/>
</dbReference>
<keyword evidence="6" id="KW-1185">Reference proteome</keyword>
<evidence type="ECO:0000256" key="1">
    <source>
        <dbReference type="ARBA" id="ARBA00001933"/>
    </source>
</evidence>
<dbReference type="SUPFAM" id="SSF53383">
    <property type="entry name" value="PLP-dependent transferases"/>
    <property type="match status" value="1"/>
</dbReference>
<reference evidence="5" key="1">
    <citation type="submission" date="2022-03" db="EMBL/GenBank/DDBJ databases">
        <authorList>
            <person name="Martin C."/>
        </authorList>
    </citation>
    <scope>NUCLEOTIDE SEQUENCE</scope>
</reference>
<comment type="similarity">
    <text evidence="2">Belongs to the beta-eliminating lyase family.</text>
</comment>
<organism evidence="5 6">
    <name type="scientific">Owenia fusiformis</name>
    <name type="common">Polychaete worm</name>
    <dbReference type="NCBI Taxonomy" id="6347"/>
    <lineage>
        <taxon>Eukaryota</taxon>
        <taxon>Metazoa</taxon>
        <taxon>Spiralia</taxon>
        <taxon>Lophotrochozoa</taxon>
        <taxon>Annelida</taxon>
        <taxon>Polychaeta</taxon>
        <taxon>Sedentaria</taxon>
        <taxon>Canalipalpata</taxon>
        <taxon>Sabellida</taxon>
        <taxon>Oweniida</taxon>
        <taxon>Oweniidae</taxon>
        <taxon>Owenia</taxon>
    </lineage>
</organism>
<dbReference type="NCBIfam" id="NF009709">
    <property type="entry name" value="PRK13238.1"/>
    <property type="match status" value="1"/>
</dbReference>
<dbReference type="PANTHER" id="PTHR32325">
    <property type="entry name" value="BETA-ELIMINATING LYASE-LIKE PROTEIN-RELATED"/>
    <property type="match status" value="1"/>
</dbReference>
<dbReference type="InterPro" id="IPR015421">
    <property type="entry name" value="PyrdxlP-dep_Trfase_major"/>
</dbReference>
<dbReference type="Gene3D" id="3.90.1150.10">
    <property type="entry name" value="Aspartate Aminotransferase, domain 1"/>
    <property type="match status" value="1"/>
</dbReference>
<dbReference type="AlphaFoldDB" id="A0A8S4P3S5"/>
<dbReference type="InterPro" id="IPR015422">
    <property type="entry name" value="PyrdxlP-dep_Trfase_small"/>
</dbReference>
<comment type="caution">
    <text evidence="5">The sequence shown here is derived from an EMBL/GenBank/DDBJ whole genome shotgun (WGS) entry which is preliminary data.</text>
</comment>
<comment type="cofactor">
    <cofactor evidence="1">
        <name>pyridoxal 5'-phosphate</name>
        <dbReference type="ChEBI" id="CHEBI:597326"/>
    </cofactor>
</comment>
<evidence type="ECO:0000259" key="4">
    <source>
        <dbReference type="Pfam" id="PF01212"/>
    </source>
</evidence>